<dbReference type="Pfam" id="PF13365">
    <property type="entry name" value="Trypsin_2"/>
    <property type="match status" value="1"/>
</dbReference>
<protein>
    <submittedName>
        <fullName evidence="1">Uncharacterized protein</fullName>
    </submittedName>
</protein>
<dbReference type="AlphaFoldDB" id="A1VVN7"/>
<evidence type="ECO:0000313" key="1">
    <source>
        <dbReference type="EMBL" id="ABM39715.1"/>
    </source>
</evidence>
<dbReference type="Gene3D" id="2.40.10.10">
    <property type="entry name" value="Trypsin-like serine proteases"/>
    <property type="match status" value="2"/>
</dbReference>
<keyword evidence="1" id="KW-0614">Plasmid</keyword>
<dbReference type="SUPFAM" id="SSF50494">
    <property type="entry name" value="Trypsin-like serine proteases"/>
    <property type="match status" value="1"/>
</dbReference>
<organism evidence="1 2">
    <name type="scientific">Polaromonas naphthalenivorans (strain CJ2)</name>
    <dbReference type="NCBI Taxonomy" id="365044"/>
    <lineage>
        <taxon>Bacteria</taxon>
        <taxon>Pseudomonadati</taxon>
        <taxon>Pseudomonadota</taxon>
        <taxon>Betaproteobacteria</taxon>
        <taxon>Burkholderiales</taxon>
        <taxon>Comamonadaceae</taxon>
        <taxon>Polaromonas</taxon>
    </lineage>
</organism>
<dbReference type="HOGENOM" id="CLU_454039_0_0_4"/>
<dbReference type="InterPro" id="IPR028301">
    <property type="entry name" value="V8_his_AS"/>
</dbReference>
<accession>A1VVN7</accession>
<geneLocation type="plasmid" evidence="1 2">
    <name>pPNAP01</name>
</geneLocation>
<dbReference type="RefSeq" id="WP_011798086.1">
    <property type="nucleotide sequence ID" value="NC_008757.1"/>
</dbReference>
<dbReference type="EMBL" id="CP000530">
    <property type="protein sequence ID" value="ABM39715.1"/>
    <property type="molecule type" value="Genomic_DNA"/>
</dbReference>
<dbReference type="Proteomes" id="UP000000644">
    <property type="component" value="Plasmid pPNAP01"/>
</dbReference>
<reference evidence="2" key="1">
    <citation type="journal article" date="2009" name="Environ. Microbiol.">
        <title>The genome of Polaromonas naphthalenivorans strain CJ2, isolated from coal tar-contaminated sediment, reveals physiological and metabolic versatility and evolution through extensive horizontal gene transfer.</title>
        <authorList>
            <person name="Yagi J.M."/>
            <person name="Sims D."/>
            <person name="Brettin T."/>
            <person name="Bruce D."/>
            <person name="Madsen E.L."/>
        </authorList>
    </citation>
    <scope>NUCLEOTIDE SEQUENCE [LARGE SCALE GENOMIC DNA]</scope>
    <source>
        <strain evidence="2">CJ2</strain>
        <plasmid evidence="2">Plasmid pPNAP01</plasmid>
    </source>
</reference>
<sequence>MPGEHSQTDFEQLAAAVSNRERFAAIFDDVAKPCTPYVFKLLALMTPQAPIAKALSHAAERGFLDALVERLLHANQLNMEVVAAAPAAASATVKLQALTQPKAGIVNTEAESKSSLLAMRRLCSIVVIDGNGMPVKSGTGFLVGPQTVITSYHVVRPLLDAQDMPLQDSRDRLKITFDAVNGMSTGTVIQPQEAWLVEHSRFHPLEDPDNQQEIDWTGADPEGFDSHLDFAVIRLSRTVGRERGFYTLDPGRMPTIANVGAQLTLWQFQNNQPLATSRGVGSRLWPTVHKSRLHHDANSSDGSSGGLLVDQEFKPVGLHQYGYFDAANKPLFNGAIPTACIARRGTALTSVVGLDAMWRLDSTDEPLIGREGFQNAVLRAIGGKVRIIAVAGAAKTGRSFTAKILRTMLGTAQHNVVEMSASQLDVTAHGTAMEILRACGAATVPALPVSDEAESAVGAWIRDELFAEFVRRIREHSDQRVLWLVVDDVDRYKIANTSTRTFLETLYAGMASLPELRVVLIGLDGEVPGADPEQVDQDRTREFDRLEMEHYVQRFWSVEKPHLDAARAQDLVRGLLAAVPDDPLTRQAQLAKALAKAARSA</sequence>
<gene>
    <name evidence="1" type="ordered locus">Pnap_4438</name>
</gene>
<name>A1VVN7_POLNA</name>
<dbReference type="KEGG" id="pna:Pnap_4438"/>
<dbReference type="InterPro" id="IPR043504">
    <property type="entry name" value="Peptidase_S1_PA_chymotrypsin"/>
</dbReference>
<dbReference type="OrthoDB" id="513782at2"/>
<evidence type="ECO:0000313" key="2">
    <source>
        <dbReference type="Proteomes" id="UP000000644"/>
    </source>
</evidence>
<dbReference type="InterPro" id="IPR009003">
    <property type="entry name" value="Peptidase_S1_PA"/>
</dbReference>
<dbReference type="PROSITE" id="PS00672">
    <property type="entry name" value="V8_HIS"/>
    <property type="match status" value="1"/>
</dbReference>
<keyword evidence="2" id="KW-1185">Reference proteome</keyword>
<proteinExistence type="predicted"/>